<name>A0A516RBP9_STRST</name>
<gene>
    <name evidence="2" type="ORF">FH965_23035</name>
</gene>
<keyword evidence="1" id="KW-0732">Signal</keyword>
<reference evidence="2 3" key="1">
    <citation type="journal article" date="2019" name="J. Ind. Microbiol. Biotechnol.">
        <title>The complete genomic sequence of Streptomyces spectabilis NRRL-2792 and identification of secondary metabolite biosynthetic gene clusters.</title>
        <authorList>
            <person name="Sinha A."/>
            <person name="Phillips-Salemka S."/>
            <person name="Niraula T.A."/>
            <person name="Short K.A."/>
            <person name="Niraula N.P."/>
        </authorList>
    </citation>
    <scope>NUCLEOTIDE SEQUENCE [LARGE SCALE GENOMIC DNA]</scope>
    <source>
        <strain evidence="2 3">NRRL 2792</strain>
    </source>
</reference>
<evidence type="ECO:0000313" key="3">
    <source>
        <dbReference type="Proteomes" id="UP000316806"/>
    </source>
</evidence>
<evidence type="ECO:0000313" key="2">
    <source>
        <dbReference type="EMBL" id="QDQ13079.1"/>
    </source>
</evidence>
<dbReference type="RefSeq" id="WP_144320385.1">
    <property type="nucleotide sequence ID" value="NZ_CP040916.1"/>
</dbReference>
<organism evidence="2 3">
    <name type="scientific">Streptomyces spectabilis</name>
    <dbReference type="NCBI Taxonomy" id="68270"/>
    <lineage>
        <taxon>Bacteria</taxon>
        <taxon>Bacillati</taxon>
        <taxon>Actinomycetota</taxon>
        <taxon>Actinomycetes</taxon>
        <taxon>Kitasatosporales</taxon>
        <taxon>Streptomycetaceae</taxon>
        <taxon>Streptomyces</taxon>
    </lineage>
</organism>
<accession>A0A516RBP9</accession>
<dbReference type="EMBL" id="CP040916">
    <property type="protein sequence ID" value="QDQ13079.1"/>
    <property type="molecule type" value="Genomic_DNA"/>
</dbReference>
<feature type="signal peptide" evidence="1">
    <location>
        <begin position="1"/>
        <end position="28"/>
    </location>
</feature>
<protein>
    <submittedName>
        <fullName evidence="2">Uncharacterized protein</fullName>
    </submittedName>
</protein>
<feature type="chain" id="PRO_5021906761" evidence="1">
    <location>
        <begin position="29"/>
        <end position="185"/>
    </location>
</feature>
<proteinExistence type="predicted"/>
<sequence length="185" mass="19598">MSLPRTVRAALTLAAASGLALSTAPAGAAAPSPPQPPPPPQQAAFAKVYAATAPYAYEPLAIRDGFARTDECAAHPDLGGMGYHYLNPANMGSVDPAKPAALLYEGTPDGKRKLIAVEWIVVDADQDKSTTDDRPSLFGRPFDGPMDGHVPGMPIHYDLHAWLYKDNPSGRLSPWNPTVHCPAHP</sequence>
<evidence type="ECO:0000256" key="1">
    <source>
        <dbReference type="SAM" id="SignalP"/>
    </source>
</evidence>
<dbReference type="AlphaFoldDB" id="A0A516RBP9"/>
<dbReference type="Proteomes" id="UP000316806">
    <property type="component" value="Chromosome"/>
</dbReference>